<evidence type="ECO:0000256" key="2">
    <source>
        <dbReference type="ARBA" id="ARBA00004752"/>
    </source>
</evidence>
<keyword evidence="16" id="KW-0735">Signal-anchor</keyword>
<dbReference type="SUPFAM" id="SSF56601">
    <property type="entry name" value="beta-lactamase/transpeptidase-like"/>
    <property type="match status" value="1"/>
</dbReference>
<keyword evidence="11 32" id="KW-0328">Glycosyltransferase</keyword>
<dbReference type="InterPro" id="IPR050396">
    <property type="entry name" value="Glycosyltr_51/Transpeptidase"/>
</dbReference>
<dbReference type="InterPro" id="IPR023346">
    <property type="entry name" value="Lysozyme-like_dom_sf"/>
</dbReference>
<comment type="similarity">
    <text evidence="4">In the N-terminal section; belongs to the glycosyltransferase 51 family.</text>
</comment>
<dbReference type="Pfam" id="PF00912">
    <property type="entry name" value="Transgly"/>
    <property type="match status" value="1"/>
</dbReference>
<evidence type="ECO:0000256" key="25">
    <source>
        <dbReference type="ARBA" id="ARBA00049902"/>
    </source>
</evidence>
<keyword evidence="33" id="KW-1185">Reference proteome</keyword>
<evidence type="ECO:0000256" key="4">
    <source>
        <dbReference type="ARBA" id="ARBA00007739"/>
    </source>
</evidence>
<evidence type="ECO:0000313" key="32">
    <source>
        <dbReference type="EMBL" id="CAL61791.1"/>
    </source>
</evidence>
<dbReference type="GO" id="GO:0006508">
    <property type="term" value="P:proteolysis"/>
    <property type="evidence" value="ECO:0007669"/>
    <property type="project" value="UniProtKB-KW"/>
</dbReference>
<dbReference type="GO" id="GO:0005886">
    <property type="term" value="C:plasma membrane"/>
    <property type="evidence" value="ECO:0007669"/>
    <property type="project" value="UniProtKB-SubCell"/>
</dbReference>
<gene>
    <name evidence="32" type="primary">mrcA1</name>
    <name evidence="32" type="ordered locus">HEAR1632</name>
</gene>
<comment type="similarity">
    <text evidence="3">In the C-terminal section; belongs to the transpeptidase family.</text>
</comment>
<keyword evidence="8" id="KW-0997">Cell inner membrane</keyword>
<feature type="transmembrane region" description="Helical" evidence="28">
    <location>
        <begin position="41"/>
        <end position="65"/>
    </location>
</feature>
<dbReference type="AlphaFoldDB" id="A4G5K4"/>
<proteinExistence type="inferred from homology"/>
<evidence type="ECO:0000256" key="26">
    <source>
        <dbReference type="ARBA" id="ARBA00060592"/>
    </source>
</evidence>
<evidence type="ECO:0000256" key="6">
    <source>
        <dbReference type="ARBA" id="ARBA00018638"/>
    </source>
</evidence>
<evidence type="ECO:0000256" key="11">
    <source>
        <dbReference type="ARBA" id="ARBA00022676"/>
    </source>
</evidence>
<dbReference type="GO" id="GO:0071555">
    <property type="term" value="P:cell wall organization"/>
    <property type="evidence" value="ECO:0007669"/>
    <property type="project" value="UniProtKB-KW"/>
</dbReference>
<evidence type="ECO:0000256" key="3">
    <source>
        <dbReference type="ARBA" id="ARBA00007090"/>
    </source>
</evidence>
<dbReference type="Pfam" id="PF17092">
    <property type="entry name" value="PCB_OB"/>
    <property type="match status" value="1"/>
</dbReference>
<evidence type="ECO:0000256" key="20">
    <source>
        <dbReference type="ARBA" id="ARBA00023251"/>
    </source>
</evidence>
<keyword evidence="15" id="KW-0133">Cell shape</keyword>
<keyword evidence="22" id="KW-0961">Cell wall biogenesis/degradation</keyword>
<dbReference type="GO" id="GO:0009002">
    <property type="term" value="F:serine-type D-Ala-D-Ala carboxypeptidase activity"/>
    <property type="evidence" value="ECO:0007669"/>
    <property type="project" value="UniProtKB-EC"/>
</dbReference>
<evidence type="ECO:0000256" key="14">
    <source>
        <dbReference type="ARBA" id="ARBA00022801"/>
    </source>
</evidence>
<evidence type="ECO:0000256" key="19">
    <source>
        <dbReference type="ARBA" id="ARBA00023136"/>
    </source>
</evidence>
<evidence type="ECO:0000256" key="18">
    <source>
        <dbReference type="ARBA" id="ARBA00022989"/>
    </source>
</evidence>
<dbReference type="Pfam" id="PF00905">
    <property type="entry name" value="Transpeptidase"/>
    <property type="match status" value="1"/>
</dbReference>
<sequence>MPDKVAAHKTSQGIALRLFSFISKSIVDWSERPTDIKLRQAAIVAVIASFCAALLLVAYTFLFVAPNLPSIDALTDYRPKIPLRVYTADNVLIGEFGEERRDFVSIGEIPSSMKNAIIAIEDNNFYEHGGVDLLGVVRAGLANIVRSRSQGASTITMQVARTFLLTRKKTYSRKLQEVLLAYRIEQNLTKDQILELYMNQIYLGQRAYGFGSAARIYFGKPIKDLSIAEAAMLAGIPKAPASANPVVNPKRATERQQYILKRMHELNFITQAQYEKAAAEQLHVLADGNRFRTHAEYAAEQVRQFMYSQYKDDIYTSGMSVYTTLIKADQDAAYEAVRRGVLDYDKRHGYRGPEAWIDLPKDEEDRQQAIEEILVKHPDSDDLKAAVVTAVSAKSVTAVTLADDEIEISGEGLRFAAASLSAKAVEAKKIKPGSVIRVLQDSKKKWGIAQLPEVAAAFVAVNAQDGGIRAMVGGFDFALNQFDHVTQAWRQPGSTIKPFVYSAALEKGFSPGTLINDAPLAEDNPGEQGGKAWNPGNDNSQYDGPVTMRTGLKKSKNLVSIRILRKITPPYAIEHLTHFGFDADKQPDNLTLALGTGSVTPLQMAGAYTVFANGGFKLAPYLIQKVVDVRGKVLLEANHPQAGDETARAIDPRNAFIMNTMLRDVVRSGTGYMAGQRLGRSDLAGKTGTTNDAMDGWFAGYGRDMVAVAWMGYDKPRTLGNREFGSTLALPIWVDYMRTALRGKAEIQNAVPAGLTQADGDWMYDEYAHGDAVRSVDIDEQKGFWEKLFNPGPEQPAPGNLHQDERDRQQEEMYRGEVESDKRIASAPATFSRPEAP</sequence>
<keyword evidence="9" id="KW-0121">Carboxypeptidase</keyword>
<dbReference type="PANTHER" id="PTHR32282">
    <property type="entry name" value="BINDING PROTEIN TRANSPEPTIDASE, PUTATIVE-RELATED"/>
    <property type="match status" value="1"/>
</dbReference>
<feature type="region of interest" description="Disordered" evidence="27">
    <location>
        <begin position="789"/>
        <end position="837"/>
    </location>
</feature>
<evidence type="ECO:0000256" key="16">
    <source>
        <dbReference type="ARBA" id="ARBA00022968"/>
    </source>
</evidence>
<keyword evidence="17" id="KW-0573">Peptidoglycan synthesis</keyword>
<dbReference type="InterPro" id="IPR001460">
    <property type="entry name" value="PCN-bd_Tpept"/>
</dbReference>
<evidence type="ECO:0000256" key="10">
    <source>
        <dbReference type="ARBA" id="ARBA00022670"/>
    </source>
</evidence>
<evidence type="ECO:0000256" key="8">
    <source>
        <dbReference type="ARBA" id="ARBA00022519"/>
    </source>
</evidence>
<dbReference type="GO" id="GO:0009252">
    <property type="term" value="P:peptidoglycan biosynthetic process"/>
    <property type="evidence" value="ECO:0007669"/>
    <property type="project" value="UniProtKB-UniPathway"/>
</dbReference>
<keyword evidence="20" id="KW-0046">Antibiotic resistance</keyword>
<dbReference type="CAZy" id="GT51">
    <property type="family name" value="Glycosyltransferase Family 51"/>
</dbReference>
<comment type="pathway">
    <text evidence="26">Glycan biosynthesis.</text>
</comment>
<reference evidence="32 33" key="1">
    <citation type="journal article" date="2007" name="PLoS Genet.">
        <title>A tale of two oxidation states: bacterial colonization of arsenic-rich environments.</title>
        <authorList>
            <person name="Muller D."/>
            <person name="Medigue C."/>
            <person name="Koechler S."/>
            <person name="Barbe V."/>
            <person name="Barakat M."/>
            <person name="Talla E."/>
            <person name="Bonnefoy V."/>
            <person name="Krin E."/>
            <person name="Arsene-Ploetze F."/>
            <person name="Carapito C."/>
            <person name="Chandler M."/>
            <person name="Cournoyer B."/>
            <person name="Cruveiller S."/>
            <person name="Dossat C."/>
            <person name="Duval S."/>
            <person name="Heymann M."/>
            <person name="Leize E."/>
            <person name="Lieutaud A."/>
            <person name="Lievremont D."/>
            <person name="Makita Y."/>
            <person name="Mangenot S."/>
            <person name="Nitschke W."/>
            <person name="Ortet P."/>
            <person name="Perdrial N."/>
            <person name="Schoepp B."/>
            <person name="Siguier N."/>
            <person name="Simeonova D.D."/>
            <person name="Rouy Z."/>
            <person name="Segurens B."/>
            <person name="Turlin E."/>
            <person name="Vallenet D."/>
            <person name="Van Dorsselaer A."/>
            <person name="Weiss S."/>
            <person name="Weissenbach J."/>
            <person name="Lett M.C."/>
            <person name="Danchin A."/>
            <person name="Bertin P.N."/>
        </authorList>
    </citation>
    <scope>NUCLEOTIDE SEQUENCE [LARGE SCALE GENOMIC DNA]</scope>
    <source>
        <strain evidence="33">ULPAs1</strain>
    </source>
</reference>
<evidence type="ECO:0000256" key="27">
    <source>
        <dbReference type="SAM" id="MobiDB-lite"/>
    </source>
</evidence>
<dbReference type="EMBL" id="CU207211">
    <property type="protein sequence ID" value="CAL61791.1"/>
    <property type="molecule type" value="Genomic_DNA"/>
</dbReference>
<accession>A4G5K4</accession>
<evidence type="ECO:0000256" key="1">
    <source>
        <dbReference type="ARBA" id="ARBA00004249"/>
    </source>
</evidence>
<evidence type="ECO:0000256" key="22">
    <source>
        <dbReference type="ARBA" id="ARBA00023316"/>
    </source>
</evidence>
<name>A4G5K4_HERAR</name>
<feature type="compositionally biased region" description="Basic and acidic residues" evidence="27">
    <location>
        <begin position="802"/>
        <end position="824"/>
    </location>
</feature>
<evidence type="ECO:0000259" key="31">
    <source>
        <dbReference type="Pfam" id="PF17092"/>
    </source>
</evidence>
<evidence type="ECO:0000256" key="24">
    <source>
        <dbReference type="ARBA" id="ARBA00044770"/>
    </source>
</evidence>
<keyword evidence="10" id="KW-0645">Protease</keyword>
<dbReference type="HOGENOM" id="CLU_006354_2_4_4"/>
<evidence type="ECO:0000313" key="33">
    <source>
        <dbReference type="Proteomes" id="UP000006697"/>
    </source>
</evidence>
<keyword evidence="13 28" id="KW-0812">Transmembrane</keyword>
<dbReference type="GO" id="GO:0030288">
    <property type="term" value="C:outer membrane-bounded periplasmic space"/>
    <property type="evidence" value="ECO:0007669"/>
    <property type="project" value="TreeGrafter"/>
</dbReference>
<evidence type="ECO:0000256" key="17">
    <source>
        <dbReference type="ARBA" id="ARBA00022984"/>
    </source>
</evidence>
<comment type="catalytic activity">
    <reaction evidence="25">
        <text>[GlcNAc-(1-&gt;4)-Mur2Ac(oyl-L-Ala-gamma-D-Glu-L-Lys-D-Ala-D-Ala)](n)-di-trans,octa-cis-undecaprenyl diphosphate + beta-D-GlcNAc-(1-&gt;4)-Mur2Ac(oyl-L-Ala-gamma-D-Glu-L-Lys-D-Ala-D-Ala)-di-trans,octa-cis-undecaprenyl diphosphate = [GlcNAc-(1-&gt;4)-Mur2Ac(oyl-L-Ala-gamma-D-Glu-L-Lys-D-Ala-D-Ala)](n+1)-di-trans,octa-cis-undecaprenyl diphosphate + di-trans,octa-cis-undecaprenyl diphosphate + H(+)</text>
        <dbReference type="Rhea" id="RHEA:23708"/>
        <dbReference type="Rhea" id="RHEA-COMP:9602"/>
        <dbReference type="Rhea" id="RHEA-COMP:9603"/>
        <dbReference type="ChEBI" id="CHEBI:15378"/>
        <dbReference type="ChEBI" id="CHEBI:58405"/>
        <dbReference type="ChEBI" id="CHEBI:60033"/>
        <dbReference type="ChEBI" id="CHEBI:78435"/>
        <dbReference type="EC" id="2.4.99.28"/>
    </reaction>
</comment>
<dbReference type="Gene3D" id="3.40.710.10">
    <property type="entry name" value="DD-peptidase/beta-lactamase superfamily"/>
    <property type="match status" value="2"/>
</dbReference>
<dbReference type="Gene3D" id="1.10.3810.10">
    <property type="entry name" value="Biosynthetic peptidoglycan transglycosylase-like"/>
    <property type="match status" value="1"/>
</dbReference>
<dbReference type="UniPathway" id="UPA00219"/>
<comment type="catalytic activity">
    <reaction evidence="23">
        <text>Preferential cleavage: (Ac)2-L-Lys-D-Ala-|-D-Ala. Also transpeptidation of peptidyl-alanyl moieties that are N-acyl substituents of D-alanine.</text>
        <dbReference type="EC" id="3.4.16.4"/>
    </reaction>
</comment>
<keyword evidence="18 28" id="KW-1133">Transmembrane helix</keyword>
<feature type="domain" description="Glycosyl transferase family 51" evidence="30">
    <location>
        <begin position="91"/>
        <end position="264"/>
    </location>
</feature>
<feature type="region of interest" description="Disordered" evidence="27">
    <location>
        <begin position="521"/>
        <end position="542"/>
    </location>
</feature>
<evidence type="ECO:0000256" key="15">
    <source>
        <dbReference type="ARBA" id="ARBA00022960"/>
    </source>
</evidence>
<evidence type="ECO:0000256" key="23">
    <source>
        <dbReference type="ARBA" id="ARBA00034000"/>
    </source>
</evidence>
<dbReference type="OrthoDB" id="9766909at2"/>
<protein>
    <recommendedName>
        <fullName evidence="6">Penicillin-binding protein 1A</fullName>
        <ecNumber evidence="24">2.4.99.28</ecNumber>
        <ecNumber evidence="5">3.4.16.4</ecNumber>
    </recommendedName>
</protein>
<dbReference type="GO" id="GO:0008658">
    <property type="term" value="F:penicillin binding"/>
    <property type="evidence" value="ECO:0007669"/>
    <property type="project" value="InterPro"/>
</dbReference>
<dbReference type="EC" id="3.4.16.4" evidence="5"/>
<dbReference type="GO" id="GO:0008955">
    <property type="term" value="F:peptidoglycan glycosyltransferase activity"/>
    <property type="evidence" value="ECO:0007669"/>
    <property type="project" value="UniProtKB-EC"/>
</dbReference>
<dbReference type="FunFam" id="1.10.3810.10:FF:000003">
    <property type="entry name" value="Penicillin-binding protein 1a"/>
    <property type="match status" value="1"/>
</dbReference>
<dbReference type="KEGG" id="har:HEAR1632"/>
<evidence type="ECO:0000256" key="5">
    <source>
        <dbReference type="ARBA" id="ARBA00012448"/>
    </source>
</evidence>
<dbReference type="SUPFAM" id="SSF53955">
    <property type="entry name" value="Lysozyme-like"/>
    <property type="match status" value="1"/>
</dbReference>
<evidence type="ECO:0000259" key="29">
    <source>
        <dbReference type="Pfam" id="PF00905"/>
    </source>
</evidence>
<evidence type="ECO:0000256" key="12">
    <source>
        <dbReference type="ARBA" id="ARBA00022679"/>
    </source>
</evidence>
<keyword evidence="12 32" id="KW-0808">Transferase</keyword>
<comment type="pathway">
    <text evidence="2">Cell wall biogenesis; peptidoglycan biosynthesis.</text>
</comment>
<evidence type="ECO:0000256" key="21">
    <source>
        <dbReference type="ARBA" id="ARBA00023268"/>
    </source>
</evidence>
<dbReference type="InterPro" id="IPR031376">
    <property type="entry name" value="PCB_OB"/>
</dbReference>
<keyword evidence="7" id="KW-1003">Cell membrane</keyword>
<dbReference type="InterPro" id="IPR012338">
    <property type="entry name" value="Beta-lactam/transpept-like"/>
</dbReference>
<feature type="domain" description="Penicillin-binding protein transpeptidase" evidence="29">
    <location>
        <begin position="457"/>
        <end position="702"/>
    </location>
</feature>
<evidence type="ECO:0000256" key="9">
    <source>
        <dbReference type="ARBA" id="ARBA00022645"/>
    </source>
</evidence>
<dbReference type="EC" id="2.4.99.28" evidence="24"/>
<evidence type="ECO:0000256" key="7">
    <source>
        <dbReference type="ARBA" id="ARBA00022475"/>
    </source>
</evidence>
<dbReference type="Proteomes" id="UP000006697">
    <property type="component" value="Chromosome"/>
</dbReference>
<organism evidence="32 33">
    <name type="scientific">Herminiimonas arsenicoxydans</name>
    <dbReference type="NCBI Taxonomy" id="204773"/>
    <lineage>
        <taxon>Bacteria</taxon>
        <taxon>Pseudomonadati</taxon>
        <taxon>Pseudomonadota</taxon>
        <taxon>Betaproteobacteria</taxon>
        <taxon>Burkholderiales</taxon>
        <taxon>Oxalobacteraceae</taxon>
        <taxon>Herminiimonas</taxon>
    </lineage>
</organism>
<comment type="subcellular location">
    <subcellularLocation>
        <location evidence="1">Cell inner membrane</location>
        <topology evidence="1">Single-pass type II membrane protein</topology>
    </subcellularLocation>
</comment>
<dbReference type="InterPro" id="IPR036950">
    <property type="entry name" value="PBP_transglycosylase"/>
</dbReference>
<dbReference type="GO" id="GO:0046677">
    <property type="term" value="P:response to antibiotic"/>
    <property type="evidence" value="ECO:0007669"/>
    <property type="project" value="UniProtKB-KW"/>
</dbReference>
<keyword evidence="14 32" id="KW-0378">Hydrolase</keyword>
<feature type="domain" description="Penicillin-binding protein OB-like" evidence="31">
    <location>
        <begin position="350"/>
        <end position="454"/>
    </location>
</feature>
<evidence type="ECO:0000256" key="13">
    <source>
        <dbReference type="ARBA" id="ARBA00022692"/>
    </source>
</evidence>
<dbReference type="eggNOG" id="COG5009">
    <property type="taxonomic scope" value="Bacteria"/>
</dbReference>
<dbReference type="InterPro" id="IPR001264">
    <property type="entry name" value="Glyco_trans_51"/>
</dbReference>
<evidence type="ECO:0000259" key="30">
    <source>
        <dbReference type="Pfam" id="PF00912"/>
    </source>
</evidence>
<dbReference type="GO" id="GO:0008360">
    <property type="term" value="P:regulation of cell shape"/>
    <property type="evidence" value="ECO:0007669"/>
    <property type="project" value="UniProtKB-KW"/>
</dbReference>
<dbReference type="PANTHER" id="PTHR32282:SF27">
    <property type="entry name" value="PENICILLIN-BINDING PROTEIN 1A"/>
    <property type="match status" value="1"/>
</dbReference>
<keyword evidence="21" id="KW-0511">Multifunctional enzyme</keyword>
<dbReference type="NCBIfam" id="TIGR02074">
    <property type="entry name" value="PBP_1a_fam"/>
    <property type="match status" value="1"/>
</dbReference>
<dbReference type="STRING" id="204773.HEAR1632"/>
<keyword evidence="19 28" id="KW-0472">Membrane</keyword>
<evidence type="ECO:0000256" key="28">
    <source>
        <dbReference type="SAM" id="Phobius"/>
    </source>
</evidence>